<dbReference type="PANTHER" id="PTHR48022">
    <property type="entry name" value="PLASTIDIC GLUCOSE TRANSPORTER 4"/>
    <property type="match status" value="1"/>
</dbReference>
<dbReference type="RefSeq" id="XP_018130559.2">
    <property type="nucleotide sequence ID" value="XM_018273703.2"/>
</dbReference>
<reference evidence="8 9" key="1">
    <citation type="submission" date="2016-03" db="EMBL/GenBank/DDBJ databases">
        <title>Comparative genomics of Pseudogymnoascus destructans, the fungus causing white-nose syndrome of bats.</title>
        <authorList>
            <person name="Palmer J.M."/>
            <person name="Drees K.P."/>
            <person name="Foster J.T."/>
            <person name="Lindner D.L."/>
        </authorList>
    </citation>
    <scope>NUCLEOTIDE SEQUENCE [LARGE SCALE GENOMIC DNA]</scope>
    <source>
        <strain evidence="8 9">UAMH 10579</strain>
    </source>
</reference>
<dbReference type="InterPro" id="IPR020846">
    <property type="entry name" value="MFS_dom"/>
</dbReference>
<evidence type="ECO:0000259" key="7">
    <source>
        <dbReference type="PROSITE" id="PS50850"/>
    </source>
</evidence>
<feature type="transmembrane region" description="Helical" evidence="6">
    <location>
        <begin position="44"/>
        <end position="62"/>
    </location>
</feature>
<proteinExistence type="inferred from homology"/>
<dbReference type="Proteomes" id="UP000091956">
    <property type="component" value="Unassembled WGS sequence"/>
</dbReference>
<name>A0A1B8GLZ4_9PEZI</name>
<feature type="transmembrane region" description="Helical" evidence="6">
    <location>
        <begin position="280"/>
        <end position="301"/>
    </location>
</feature>
<dbReference type="EMBL" id="KV460226">
    <property type="protein sequence ID" value="OBT96826.2"/>
    <property type="molecule type" value="Genomic_DNA"/>
</dbReference>
<dbReference type="GO" id="GO:0005351">
    <property type="term" value="F:carbohydrate:proton symporter activity"/>
    <property type="evidence" value="ECO:0007669"/>
    <property type="project" value="TreeGrafter"/>
</dbReference>
<dbReference type="Pfam" id="PF00083">
    <property type="entry name" value="Sugar_tr"/>
    <property type="match status" value="1"/>
</dbReference>
<keyword evidence="5 6" id="KW-0472">Membrane</keyword>
<keyword evidence="4 6" id="KW-1133">Transmembrane helix</keyword>
<evidence type="ECO:0000256" key="5">
    <source>
        <dbReference type="ARBA" id="ARBA00023136"/>
    </source>
</evidence>
<dbReference type="AlphaFoldDB" id="A0A1B8GLZ4"/>
<gene>
    <name evidence="8" type="ORF">VE01_04228</name>
</gene>
<protein>
    <recommendedName>
        <fullName evidence="7">Major facilitator superfamily (MFS) profile domain-containing protein</fullName>
    </recommendedName>
</protein>
<evidence type="ECO:0000256" key="3">
    <source>
        <dbReference type="ARBA" id="ARBA00022692"/>
    </source>
</evidence>
<dbReference type="InterPro" id="IPR005828">
    <property type="entry name" value="MFS_sugar_transport-like"/>
</dbReference>
<dbReference type="Gene3D" id="1.20.1250.20">
    <property type="entry name" value="MFS general substrate transporter like domains"/>
    <property type="match status" value="1"/>
</dbReference>
<evidence type="ECO:0000256" key="1">
    <source>
        <dbReference type="ARBA" id="ARBA00004141"/>
    </source>
</evidence>
<dbReference type="SUPFAM" id="SSF103473">
    <property type="entry name" value="MFS general substrate transporter"/>
    <property type="match status" value="1"/>
</dbReference>
<evidence type="ECO:0000313" key="9">
    <source>
        <dbReference type="Proteomes" id="UP000091956"/>
    </source>
</evidence>
<evidence type="ECO:0000256" key="6">
    <source>
        <dbReference type="SAM" id="Phobius"/>
    </source>
</evidence>
<evidence type="ECO:0000256" key="2">
    <source>
        <dbReference type="ARBA" id="ARBA00010992"/>
    </source>
</evidence>
<sequence length="371" mass="40961">MFVVARGVLGCGTVFLGSSGAPLITEIAHSHHRATATALFNTSYALGSIIAAWTTFGTFRIVGSAAWRIPSALQGLPSVIQLLGLWWVPESPRWLISKDRSEEALEFFVKYHAEGDENDLLVQFEYAEIQSALAYERSIDRGSAIKNYLEFLSGNAFISYYLSPVLTSVGLTTSLEQTLINATQQMLSWVSALYFATLPGKVGRRVLYLSSLSCIFLCLVCITAGSAVFASNPNNKAADSAVVAFLYLFSPAYNLGLNGNNGLYITEILPFSLRMRGRDCYHLFSTCFTLLTTYAFSVGLQNLAWKFYLIWVPWVLVEIFVVWLAFPETKGPSLEEIAIIFDGLQAGGLDTEKLEVEIEQEEVKKTVDVAK</sequence>
<comment type="subcellular location">
    <subcellularLocation>
        <location evidence="1">Membrane</location>
        <topology evidence="1">Multi-pass membrane protein</topology>
    </subcellularLocation>
</comment>
<reference evidence="9" key="2">
    <citation type="journal article" date="2018" name="Nat. Commun.">
        <title>Extreme sensitivity to ultraviolet light in the fungal pathogen causing white-nose syndrome of bats.</title>
        <authorList>
            <person name="Palmer J.M."/>
            <person name="Drees K.P."/>
            <person name="Foster J.T."/>
            <person name="Lindner D.L."/>
        </authorList>
    </citation>
    <scope>NUCLEOTIDE SEQUENCE [LARGE SCALE GENOMIC DNA]</scope>
    <source>
        <strain evidence="9">UAMH 10579</strain>
    </source>
</reference>
<dbReference type="PANTHER" id="PTHR48022:SF64">
    <property type="entry name" value="MAJOR FACILITATOR SUPERFAMILY (MFS) PROFILE DOMAIN-CONTAINING PROTEIN"/>
    <property type="match status" value="1"/>
</dbReference>
<keyword evidence="3 6" id="KW-0812">Transmembrane</keyword>
<dbReference type="InterPro" id="IPR050360">
    <property type="entry name" value="MFS_Sugar_Transporters"/>
</dbReference>
<evidence type="ECO:0000256" key="4">
    <source>
        <dbReference type="ARBA" id="ARBA00022989"/>
    </source>
</evidence>
<feature type="domain" description="Major facilitator superfamily (MFS) profile" evidence="7">
    <location>
        <begin position="1"/>
        <end position="330"/>
    </location>
</feature>
<feature type="transmembrane region" description="Helical" evidence="6">
    <location>
        <begin position="241"/>
        <end position="259"/>
    </location>
</feature>
<organism evidence="8 9">
    <name type="scientific">Pseudogymnoascus verrucosus</name>
    <dbReference type="NCBI Taxonomy" id="342668"/>
    <lineage>
        <taxon>Eukaryota</taxon>
        <taxon>Fungi</taxon>
        <taxon>Dikarya</taxon>
        <taxon>Ascomycota</taxon>
        <taxon>Pezizomycotina</taxon>
        <taxon>Leotiomycetes</taxon>
        <taxon>Thelebolales</taxon>
        <taxon>Thelebolaceae</taxon>
        <taxon>Pseudogymnoascus</taxon>
    </lineage>
</organism>
<feature type="transmembrane region" description="Helical" evidence="6">
    <location>
        <begin position="307"/>
        <end position="326"/>
    </location>
</feature>
<dbReference type="GO" id="GO:0016020">
    <property type="term" value="C:membrane"/>
    <property type="evidence" value="ECO:0007669"/>
    <property type="project" value="UniProtKB-SubCell"/>
</dbReference>
<evidence type="ECO:0000313" key="8">
    <source>
        <dbReference type="EMBL" id="OBT96826.2"/>
    </source>
</evidence>
<dbReference type="PROSITE" id="PS50850">
    <property type="entry name" value="MFS"/>
    <property type="match status" value="1"/>
</dbReference>
<keyword evidence="9" id="KW-1185">Reference proteome</keyword>
<dbReference type="GeneID" id="28837614"/>
<comment type="similarity">
    <text evidence="2">Belongs to the major facilitator superfamily. Sugar transporter (TC 2.A.1.1) family.</text>
</comment>
<accession>A0A1B8GLZ4</accession>
<feature type="transmembrane region" description="Helical" evidence="6">
    <location>
        <begin position="206"/>
        <end position="229"/>
    </location>
</feature>
<dbReference type="InterPro" id="IPR036259">
    <property type="entry name" value="MFS_trans_sf"/>
</dbReference>